<organism evidence="1 2">
    <name type="scientific">Aeromonas veronii</name>
    <dbReference type="NCBI Taxonomy" id="654"/>
    <lineage>
        <taxon>Bacteria</taxon>
        <taxon>Pseudomonadati</taxon>
        <taxon>Pseudomonadota</taxon>
        <taxon>Gammaproteobacteria</taxon>
        <taxon>Aeromonadales</taxon>
        <taxon>Aeromonadaceae</taxon>
        <taxon>Aeromonas</taxon>
    </lineage>
</organism>
<reference evidence="1 2" key="1">
    <citation type="submission" date="2019-10" db="EMBL/GenBank/DDBJ databases">
        <authorList>
            <person name="Karimi E."/>
        </authorList>
    </citation>
    <scope>NUCLEOTIDE SEQUENCE [LARGE SCALE GENOMIC DNA]</scope>
    <source>
        <strain evidence="1">Aeromonas sp. 8C</strain>
    </source>
</reference>
<gene>
    <name evidence="1" type="ORF">AERO8C_20375</name>
</gene>
<dbReference type="AlphaFoldDB" id="A0A653L2R7"/>
<evidence type="ECO:0000313" key="2">
    <source>
        <dbReference type="Proteomes" id="UP000439123"/>
    </source>
</evidence>
<name>A0A653L2R7_AERVE</name>
<accession>A0A653L2R7</accession>
<proteinExistence type="predicted"/>
<protein>
    <submittedName>
        <fullName evidence="1">Uncharacterized protein</fullName>
    </submittedName>
</protein>
<evidence type="ECO:0000313" key="1">
    <source>
        <dbReference type="EMBL" id="VXA85225.1"/>
    </source>
</evidence>
<sequence length="31" mass="3513">MSVVLKPIHSYLLTYTAKIALQFYVGLQLTT</sequence>
<dbReference type="Proteomes" id="UP000439123">
    <property type="component" value="Unassembled WGS sequence"/>
</dbReference>
<dbReference type="EMBL" id="CABWLC010000012">
    <property type="protein sequence ID" value="VXA85225.1"/>
    <property type="molecule type" value="Genomic_DNA"/>
</dbReference>